<comment type="caution">
    <text evidence="2">The sequence shown here is derived from an EMBL/GenBank/DDBJ whole genome shotgun (WGS) entry which is preliminary data.</text>
</comment>
<evidence type="ECO:0000313" key="2">
    <source>
        <dbReference type="EMBL" id="GFT54898.1"/>
    </source>
</evidence>
<name>A0A8X6TVN4_NEPPI</name>
<gene>
    <name evidence="2" type="ORF">NPIL_431841</name>
</gene>
<dbReference type="PROSITE" id="PS51750">
    <property type="entry name" value="BRO_N"/>
    <property type="match status" value="1"/>
</dbReference>
<dbReference type="AlphaFoldDB" id="A0A8X6TVN4"/>
<evidence type="ECO:0000313" key="3">
    <source>
        <dbReference type="Proteomes" id="UP000887013"/>
    </source>
</evidence>
<dbReference type="Proteomes" id="UP000887013">
    <property type="component" value="Unassembled WGS sequence"/>
</dbReference>
<dbReference type="EMBL" id="BMAW01017630">
    <property type="protein sequence ID" value="GFT54898.1"/>
    <property type="molecule type" value="Genomic_DNA"/>
</dbReference>
<accession>A0A8X6TVN4</accession>
<organism evidence="2 3">
    <name type="scientific">Nephila pilipes</name>
    <name type="common">Giant wood spider</name>
    <name type="synonym">Nephila maculata</name>
    <dbReference type="NCBI Taxonomy" id="299642"/>
    <lineage>
        <taxon>Eukaryota</taxon>
        <taxon>Metazoa</taxon>
        <taxon>Ecdysozoa</taxon>
        <taxon>Arthropoda</taxon>
        <taxon>Chelicerata</taxon>
        <taxon>Arachnida</taxon>
        <taxon>Araneae</taxon>
        <taxon>Araneomorphae</taxon>
        <taxon>Entelegynae</taxon>
        <taxon>Araneoidea</taxon>
        <taxon>Nephilidae</taxon>
        <taxon>Nephila</taxon>
    </lineage>
</organism>
<proteinExistence type="predicted"/>
<protein>
    <recommendedName>
        <fullName evidence="1">Bro-N domain-containing protein</fullName>
    </recommendedName>
</protein>
<dbReference type="OrthoDB" id="6471783at2759"/>
<dbReference type="InterPro" id="IPR003497">
    <property type="entry name" value="BRO_N_domain"/>
</dbReference>
<evidence type="ECO:0000259" key="1">
    <source>
        <dbReference type="PROSITE" id="PS51750"/>
    </source>
</evidence>
<keyword evidence="3" id="KW-1185">Reference proteome</keyword>
<reference evidence="2" key="1">
    <citation type="submission" date="2020-08" db="EMBL/GenBank/DDBJ databases">
        <title>Multicomponent nature underlies the extraordinary mechanical properties of spider dragline silk.</title>
        <authorList>
            <person name="Kono N."/>
            <person name="Nakamura H."/>
            <person name="Mori M."/>
            <person name="Yoshida Y."/>
            <person name="Ohtoshi R."/>
            <person name="Malay A.D."/>
            <person name="Moran D.A.P."/>
            <person name="Tomita M."/>
            <person name="Numata K."/>
            <person name="Arakawa K."/>
        </authorList>
    </citation>
    <scope>NUCLEOTIDE SEQUENCE</scope>
</reference>
<feature type="domain" description="Bro-N" evidence="1">
    <location>
        <begin position="28"/>
        <end position="125"/>
    </location>
</feature>
<sequence length="378" mass="44789">MLTTANKDFLVQREKNLLLTFYSDEGRYVNFAVFIDEHNLSWFESKKLSILFNYQHYGTFMKHIDIDETHKFSTLSNAKNLKSDIEFISEKTLNAFLIKRTKIETNFNFKLWLMNDLIPKINKIKFSNVNLKRPNNEIGIQTKKIKSDSEEMKSILEEFKTDLKNDFDLFKSVSFKEDEETIKNCIRNEFDKFLKSENINKFLKNRNEDLLNKIVLQTKDEVNQKSELDLLQQTLKVFKLPNKEYKFFKRQKRNVPLIFNEISEDALLLYSRDDVANNLNIIECLKLFLSEKILNIRKSSVWLDISIPHLTFALDKIFENQSAILDYIAVEKERAKSGLHQEIENEESLQVEVEEEEVNVEIEVHVQNEFKQEAENNL</sequence>